<protein>
    <submittedName>
        <fullName evidence="4">MFS transporter</fullName>
    </submittedName>
</protein>
<reference evidence="4" key="1">
    <citation type="submission" date="2020-02" db="EMBL/GenBank/DDBJ databases">
        <authorList>
            <person name="Shen X.-R."/>
            <person name="Zhang Y.-X."/>
        </authorList>
    </citation>
    <scope>NUCLEOTIDE SEQUENCE</scope>
    <source>
        <strain evidence="4">SYP-B3998</strain>
    </source>
</reference>
<accession>A0A6G4A110</accession>
<gene>
    <name evidence="4" type="ORF">GK047_19435</name>
</gene>
<feature type="transmembrane region" description="Helical" evidence="3">
    <location>
        <begin position="141"/>
        <end position="164"/>
    </location>
</feature>
<feature type="transmembrane region" description="Helical" evidence="3">
    <location>
        <begin position="388"/>
        <end position="407"/>
    </location>
</feature>
<dbReference type="InterPro" id="IPR011701">
    <property type="entry name" value="MFS"/>
</dbReference>
<comment type="subcellular location">
    <subcellularLocation>
        <location evidence="1">Cell membrane</location>
        <topology evidence="1">Multi-pass membrane protein</topology>
    </subcellularLocation>
</comment>
<dbReference type="InterPro" id="IPR052528">
    <property type="entry name" value="Sugar_transport-like"/>
</dbReference>
<feature type="transmembrane region" description="Helical" evidence="3">
    <location>
        <begin position="265"/>
        <end position="283"/>
    </location>
</feature>
<keyword evidence="3" id="KW-1133">Transmembrane helix</keyword>
<feature type="transmembrane region" description="Helical" evidence="3">
    <location>
        <begin position="83"/>
        <end position="104"/>
    </location>
</feature>
<sequence>MQQDQNGQRVHRGRTKDAIPTNYFGNRGNVPTGKASKEQDSKGKGRLDAQAILLLVMHTLFGTANALSGTFVGVYLWKAKNDYALIGWFTLTTHLTMAITFWLAGKWVKEHNKMNCLRVGMAVSACFYMLVLWLGSNSFHYFIWLGIVQGISAGLFWISFNVVYFEVTDPDNRDRFNGWMGLLGSSAGIVAPWISGLLIVGLGDIVGYRLIFSISLGIFVLGVIVSFFLKKRKVQGSYEWLLPVRCLKQSGTPWRRVSLALAAQGFREGVFGFMIALLVYIATSSEASLGKFVLITSAVSLLSFWVVGKFIKPRFRKGSMLLGALMMVAVILPFFWKVNFTTLLLFGVGASLFLPLYTVPMVSAVFDLIGSDEASAKQREEYVVLRELGLNVGRVLGVLLFIGVVSWSTTPLVINLLLLIIGSSPLISWYFMRKQLTLIKP</sequence>
<dbReference type="Gene3D" id="1.20.1250.20">
    <property type="entry name" value="MFS general substrate transporter like domains"/>
    <property type="match status" value="1"/>
</dbReference>
<keyword evidence="3" id="KW-0472">Membrane</keyword>
<comment type="caution">
    <text evidence="4">The sequence shown here is derived from an EMBL/GenBank/DDBJ whole genome shotgun (WGS) entry which is preliminary data.</text>
</comment>
<dbReference type="GO" id="GO:0005886">
    <property type="term" value="C:plasma membrane"/>
    <property type="evidence" value="ECO:0007669"/>
    <property type="project" value="UniProtKB-SubCell"/>
</dbReference>
<feature type="transmembrane region" description="Helical" evidence="3">
    <location>
        <begin position="413"/>
        <end position="432"/>
    </location>
</feature>
<dbReference type="EMBL" id="JAAIKC010000008">
    <property type="protein sequence ID" value="NEW08176.1"/>
    <property type="molecule type" value="Genomic_DNA"/>
</dbReference>
<evidence type="ECO:0000256" key="1">
    <source>
        <dbReference type="ARBA" id="ARBA00004651"/>
    </source>
</evidence>
<feature type="transmembrane region" description="Helical" evidence="3">
    <location>
        <begin position="206"/>
        <end position="229"/>
    </location>
</feature>
<dbReference type="GO" id="GO:0022857">
    <property type="term" value="F:transmembrane transporter activity"/>
    <property type="evidence" value="ECO:0007669"/>
    <property type="project" value="InterPro"/>
</dbReference>
<keyword evidence="3" id="KW-0812">Transmembrane</keyword>
<dbReference type="CDD" id="cd06174">
    <property type="entry name" value="MFS"/>
    <property type="match status" value="1"/>
</dbReference>
<feature type="transmembrane region" description="Helical" evidence="3">
    <location>
        <begin position="116"/>
        <end position="135"/>
    </location>
</feature>
<dbReference type="PANTHER" id="PTHR23526:SF2">
    <property type="entry name" value="MAJOR FACILITATOR SUPERFAMILY (MFS) PROFILE DOMAIN-CONTAINING PROTEIN"/>
    <property type="match status" value="1"/>
</dbReference>
<dbReference type="PANTHER" id="PTHR23526">
    <property type="entry name" value="INTEGRAL MEMBRANE TRANSPORT PROTEIN-RELATED"/>
    <property type="match status" value="1"/>
</dbReference>
<dbReference type="SUPFAM" id="SSF103473">
    <property type="entry name" value="MFS general substrate transporter"/>
    <property type="match status" value="1"/>
</dbReference>
<proteinExistence type="predicted"/>
<evidence type="ECO:0000256" key="2">
    <source>
        <dbReference type="SAM" id="MobiDB-lite"/>
    </source>
</evidence>
<name>A0A6G4A110_9BACL</name>
<evidence type="ECO:0000313" key="4">
    <source>
        <dbReference type="EMBL" id="NEW08176.1"/>
    </source>
</evidence>
<organism evidence="4">
    <name type="scientific">Paenibacillus sp. SYP-B3998</name>
    <dbReference type="NCBI Taxonomy" id="2678564"/>
    <lineage>
        <taxon>Bacteria</taxon>
        <taxon>Bacillati</taxon>
        <taxon>Bacillota</taxon>
        <taxon>Bacilli</taxon>
        <taxon>Bacillales</taxon>
        <taxon>Paenibacillaceae</taxon>
        <taxon>Paenibacillus</taxon>
    </lineage>
</organism>
<dbReference type="Pfam" id="PF07690">
    <property type="entry name" value="MFS_1"/>
    <property type="match status" value="1"/>
</dbReference>
<feature type="transmembrane region" description="Helical" evidence="3">
    <location>
        <begin position="51"/>
        <end position="77"/>
    </location>
</feature>
<dbReference type="AlphaFoldDB" id="A0A6G4A110"/>
<evidence type="ECO:0000256" key="3">
    <source>
        <dbReference type="SAM" id="Phobius"/>
    </source>
</evidence>
<dbReference type="InterPro" id="IPR036259">
    <property type="entry name" value="MFS_trans_sf"/>
</dbReference>
<feature type="transmembrane region" description="Helical" evidence="3">
    <location>
        <begin position="342"/>
        <end position="368"/>
    </location>
</feature>
<feature type="region of interest" description="Disordered" evidence="2">
    <location>
        <begin position="1"/>
        <end position="43"/>
    </location>
</feature>
<feature type="transmembrane region" description="Helical" evidence="3">
    <location>
        <begin position="289"/>
        <end position="307"/>
    </location>
</feature>
<feature type="transmembrane region" description="Helical" evidence="3">
    <location>
        <begin position="176"/>
        <end position="200"/>
    </location>
</feature>
<feature type="transmembrane region" description="Helical" evidence="3">
    <location>
        <begin position="319"/>
        <end position="336"/>
    </location>
</feature>